<organism evidence="2">
    <name type="scientific">Arundo donax</name>
    <name type="common">Giant reed</name>
    <name type="synonym">Donax arundinaceus</name>
    <dbReference type="NCBI Taxonomy" id="35708"/>
    <lineage>
        <taxon>Eukaryota</taxon>
        <taxon>Viridiplantae</taxon>
        <taxon>Streptophyta</taxon>
        <taxon>Embryophyta</taxon>
        <taxon>Tracheophyta</taxon>
        <taxon>Spermatophyta</taxon>
        <taxon>Magnoliopsida</taxon>
        <taxon>Liliopsida</taxon>
        <taxon>Poales</taxon>
        <taxon>Poaceae</taxon>
        <taxon>PACMAD clade</taxon>
        <taxon>Arundinoideae</taxon>
        <taxon>Arundineae</taxon>
        <taxon>Arundo</taxon>
    </lineage>
</organism>
<keyword evidence="1" id="KW-0812">Transmembrane</keyword>
<keyword evidence="1" id="KW-0472">Membrane</keyword>
<evidence type="ECO:0000256" key="1">
    <source>
        <dbReference type="SAM" id="Phobius"/>
    </source>
</evidence>
<proteinExistence type="predicted"/>
<keyword evidence="1" id="KW-1133">Transmembrane helix</keyword>
<dbReference type="AlphaFoldDB" id="A0A0A9HKV4"/>
<protein>
    <submittedName>
        <fullName evidence="2">Acid phosphatase, putative</fullName>
    </submittedName>
</protein>
<accession>A0A0A9HKV4</accession>
<reference evidence="2" key="1">
    <citation type="submission" date="2014-09" db="EMBL/GenBank/DDBJ databases">
        <authorList>
            <person name="Magalhaes I.L.F."/>
            <person name="Oliveira U."/>
            <person name="Santos F.R."/>
            <person name="Vidigal T.H.D.A."/>
            <person name="Brescovit A.D."/>
            <person name="Santos A.J."/>
        </authorList>
    </citation>
    <scope>NUCLEOTIDE SEQUENCE</scope>
    <source>
        <tissue evidence="2">Shoot tissue taken approximately 20 cm above the soil surface</tissue>
    </source>
</reference>
<reference evidence="2" key="2">
    <citation type="journal article" date="2015" name="Data Brief">
        <title>Shoot transcriptome of the giant reed, Arundo donax.</title>
        <authorList>
            <person name="Barrero R.A."/>
            <person name="Guerrero F.D."/>
            <person name="Moolhuijzen P."/>
            <person name="Goolsby J.A."/>
            <person name="Tidwell J."/>
            <person name="Bellgard S.E."/>
            <person name="Bellgard M.I."/>
        </authorList>
    </citation>
    <scope>NUCLEOTIDE SEQUENCE</scope>
    <source>
        <tissue evidence="2">Shoot tissue taken approximately 20 cm above the soil surface</tissue>
    </source>
</reference>
<sequence>MGPSTIVFQHQFQKLFFSYFQLHLLLWCAIPMAYNSYDTAQLFQLPRYSNSCPFTTSHSIRWLGWLTDFPWKTSRDS</sequence>
<feature type="transmembrane region" description="Helical" evidence="1">
    <location>
        <begin position="16"/>
        <end position="37"/>
    </location>
</feature>
<name>A0A0A9HKV4_ARUDO</name>
<evidence type="ECO:0000313" key="2">
    <source>
        <dbReference type="EMBL" id="JAE33508.1"/>
    </source>
</evidence>
<dbReference type="EMBL" id="GBRH01164388">
    <property type="protein sequence ID" value="JAE33508.1"/>
    <property type="molecule type" value="Transcribed_RNA"/>
</dbReference>